<accession>A0A9P5Z516</accession>
<dbReference type="InterPro" id="IPR006073">
    <property type="entry name" value="GTP-bd"/>
</dbReference>
<feature type="domain" description="G" evidence="1">
    <location>
        <begin position="132"/>
        <end position="229"/>
    </location>
</feature>
<dbReference type="CDD" id="cd00882">
    <property type="entry name" value="Ras_like_GTPase"/>
    <property type="match status" value="1"/>
</dbReference>
<organism evidence="2 3">
    <name type="scientific">Pholiota conissans</name>
    <dbReference type="NCBI Taxonomy" id="109636"/>
    <lineage>
        <taxon>Eukaryota</taxon>
        <taxon>Fungi</taxon>
        <taxon>Dikarya</taxon>
        <taxon>Basidiomycota</taxon>
        <taxon>Agaricomycotina</taxon>
        <taxon>Agaricomycetes</taxon>
        <taxon>Agaricomycetidae</taxon>
        <taxon>Agaricales</taxon>
        <taxon>Agaricineae</taxon>
        <taxon>Strophariaceae</taxon>
        <taxon>Pholiota</taxon>
    </lineage>
</organism>
<proteinExistence type="predicted"/>
<dbReference type="Proteomes" id="UP000807469">
    <property type="component" value="Unassembled WGS sequence"/>
</dbReference>
<dbReference type="GO" id="GO:0005525">
    <property type="term" value="F:GTP binding"/>
    <property type="evidence" value="ECO:0007669"/>
    <property type="project" value="InterPro"/>
</dbReference>
<protein>
    <recommendedName>
        <fullName evidence="1">G domain-containing protein</fullName>
    </recommendedName>
</protein>
<dbReference type="OrthoDB" id="2130433at2759"/>
<dbReference type="InterPro" id="IPR027417">
    <property type="entry name" value="P-loop_NTPase"/>
</dbReference>
<evidence type="ECO:0000259" key="1">
    <source>
        <dbReference type="Pfam" id="PF01926"/>
    </source>
</evidence>
<reference evidence="2" key="1">
    <citation type="submission" date="2020-11" db="EMBL/GenBank/DDBJ databases">
        <authorList>
            <consortium name="DOE Joint Genome Institute"/>
            <person name="Ahrendt S."/>
            <person name="Riley R."/>
            <person name="Andreopoulos W."/>
            <person name="Labutti K."/>
            <person name="Pangilinan J."/>
            <person name="Ruiz-Duenas F.J."/>
            <person name="Barrasa J.M."/>
            <person name="Sanchez-Garcia M."/>
            <person name="Camarero S."/>
            <person name="Miyauchi S."/>
            <person name="Serrano A."/>
            <person name="Linde D."/>
            <person name="Babiker R."/>
            <person name="Drula E."/>
            <person name="Ayuso-Fernandez I."/>
            <person name="Pacheco R."/>
            <person name="Padilla G."/>
            <person name="Ferreira P."/>
            <person name="Barriuso J."/>
            <person name="Kellner H."/>
            <person name="Castanera R."/>
            <person name="Alfaro M."/>
            <person name="Ramirez L."/>
            <person name="Pisabarro A.G."/>
            <person name="Kuo A."/>
            <person name="Tritt A."/>
            <person name="Lipzen A."/>
            <person name="He G."/>
            <person name="Yan M."/>
            <person name="Ng V."/>
            <person name="Cullen D."/>
            <person name="Martin F."/>
            <person name="Rosso M.-N."/>
            <person name="Henrissat B."/>
            <person name="Hibbett D."/>
            <person name="Martinez A.T."/>
            <person name="Grigoriev I.V."/>
        </authorList>
    </citation>
    <scope>NUCLEOTIDE SEQUENCE</scope>
    <source>
        <strain evidence="2">CIRM-BRFM 674</strain>
    </source>
</reference>
<comment type="caution">
    <text evidence="2">The sequence shown here is derived from an EMBL/GenBank/DDBJ whole genome shotgun (WGS) entry which is preliminary data.</text>
</comment>
<dbReference type="EMBL" id="MU155199">
    <property type="protein sequence ID" value="KAF9480179.1"/>
    <property type="molecule type" value="Genomic_DNA"/>
</dbReference>
<dbReference type="Gene3D" id="3.40.50.300">
    <property type="entry name" value="P-loop containing nucleotide triphosphate hydrolases"/>
    <property type="match status" value="1"/>
</dbReference>
<dbReference type="InterPro" id="IPR025662">
    <property type="entry name" value="Sigma_54_int_dom_ATP-bd_1"/>
</dbReference>
<dbReference type="AlphaFoldDB" id="A0A9P5Z516"/>
<sequence>MIVDWLIREPDTTIDGILYMHNITQWHLLKKVKFLRPEHICQWAPGACIVTTNWPPDDTWKPEEKLPAYPGEALKEFTSNIMPFDFTTTSAWEIISKLKHLKAPTVLTARKLAKYLSKFSANGLHDSGPLTIILLGQTGSGKSSFIRTVKNMADGTQEHPIVGKDLSPETIDVNEFMIKDPDDDRDSVRLVDTPGFNGNVKDSEQLRKIREWLKKGPTSKIHGILYLHEITQIREIGSSVRPKDIPQPPGIFLVTTKWDDEINGSREEKEAREIGLQENLGFKKGSMRRFENTYESAWTILDDVRISPATVTQYDLAMKMKKLVGPENWSSQFIEMLAGFFGF</sequence>
<dbReference type="SUPFAM" id="SSF52540">
    <property type="entry name" value="P-loop containing nucleoside triphosphate hydrolases"/>
    <property type="match status" value="1"/>
</dbReference>
<dbReference type="PROSITE" id="PS00675">
    <property type="entry name" value="SIGMA54_INTERACT_1"/>
    <property type="match status" value="1"/>
</dbReference>
<name>A0A9P5Z516_9AGAR</name>
<gene>
    <name evidence="2" type="ORF">BDN70DRAFT_877925</name>
</gene>
<evidence type="ECO:0000313" key="2">
    <source>
        <dbReference type="EMBL" id="KAF9480179.1"/>
    </source>
</evidence>
<dbReference type="Pfam" id="PF01926">
    <property type="entry name" value="MMR_HSR1"/>
    <property type="match status" value="1"/>
</dbReference>
<keyword evidence="3" id="KW-1185">Reference proteome</keyword>
<evidence type="ECO:0000313" key="3">
    <source>
        <dbReference type="Proteomes" id="UP000807469"/>
    </source>
</evidence>